<name>A0AAV8UHY8_9RHOD</name>
<dbReference type="EMBL" id="JAMWBK010000012">
    <property type="protein sequence ID" value="KAJ8901138.1"/>
    <property type="molecule type" value="Genomic_DNA"/>
</dbReference>
<dbReference type="GO" id="GO:0032958">
    <property type="term" value="P:inositol phosphate biosynthetic process"/>
    <property type="evidence" value="ECO:0007669"/>
    <property type="project" value="TreeGrafter"/>
</dbReference>
<dbReference type="PANTHER" id="PTHR12750:SF9">
    <property type="entry name" value="INOSITOL HEXAKISPHOSPHATE AND DIPHOSPHOINOSITOL-PENTAKISPHOSPHATE KINASE"/>
    <property type="match status" value="1"/>
</dbReference>
<dbReference type="AlphaFoldDB" id="A0AAV8UHY8"/>
<evidence type="ECO:0000259" key="5">
    <source>
        <dbReference type="PROSITE" id="PS50975"/>
    </source>
</evidence>
<keyword evidence="4" id="KW-0067">ATP-binding</keyword>
<dbReference type="InterPro" id="IPR037446">
    <property type="entry name" value="His_Pase_VIP1"/>
</dbReference>
<comment type="catalytic activity">
    <reaction evidence="2">
        <text>5-diphospho-1D-myo-inositol 1,2,3,4,6-pentakisphosphate + ATP + H(+) = 1,5-bis(diphospho)-1D-myo-inositol 2,3,4,6-tetrakisphosphate + ADP</text>
        <dbReference type="Rhea" id="RHEA:10276"/>
        <dbReference type="ChEBI" id="CHEBI:15378"/>
        <dbReference type="ChEBI" id="CHEBI:30616"/>
        <dbReference type="ChEBI" id="CHEBI:58628"/>
        <dbReference type="ChEBI" id="CHEBI:77983"/>
        <dbReference type="ChEBI" id="CHEBI:456216"/>
        <dbReference type="EC" id="2.7.4.24"/>
    </reaction>
    <physiologicalReaction direction="left-to-right" evidence="2">
        <dbReference type="Rhea" id="RHEA:10277"/>
    </physiologicalReaction>
</comment>
<evidence type="ECO:0000256" key="3">
    <source>
        <dbReference type="ARBA" id="ARBA00034629"/>
    </source>
</evidence>
<dbReference type="GO" id="GO:0006020">
    <property type="term" value="P:inositol metabolic process"/>
    <property type="evidence" value="ECO:0007669"/>
    <property type="project" value="TreeGrafter"/>
</dbReference>
<dbReference type="Pfam" id="PF18086">
    <property type="entry name" value="PPIP5K2_N"/>
    <property type="match status" value="1"/>
</dbReference>
<dbReference type="PROSITE" id="PS50975">
    <property type="entry name" value="ATP_GRASP"/>
    <property type="match status" value="1"/>
</dbReference>
<evidence type="ECO:0000313" key="6">
    <source>
        <dbReference type="EMBL" id="KAJ8901138.1"/>
    </source>
</evidence>
<sequence length="330" mass="38382">MVKDSMESDERPCRLGVCVMAKKARSAGMKGIITHLNEFQPDLDVVVFEEELVLKEDVENWPICEFLIAFHSDGFPLEKVQAYSHLRQPVLLCNLERQYDILDRRKVLDLLKDNEIPYPETYYADDNSRIKQDGDQLSFFVEEEEVKTLDKPFIEKPFNSEDHNVWLYYPYSEGGGVRKMFRKTRKKSSEFVPGEWEIRRDGSYLYQRMYESEDRNDIKVYTVGTSFVYAESRKAPTVDGLVERTVNGKEVRREVGLSEFETEIAIKVSSIMQQFICGFDLLRANGESFVIDVNGWSFVKGNRSYYLATGRLLADWISNHSRFSRVSKSV</sequence>
<comment type="catalytic activity">
    <reaction evidence="3">
        <text>1D-myo-inositol hexakisphosphate + ATP = 1-diphospho-1D-myo-inositol 2,3,4,5,6-pentakisphosphate + ADP</text>
        <dbReference type="Rhea" id="RHEA:37459"/>
        <dbReference type="ChEBI" id="CHEBI:30616"/>
        <dbReference type="ChEBI" id="CHEBI:58130"/>
        <dbReference type="ChEBI" id="CHEBI:74946"/>
        <dbReference type="ChEBI" id="CHEBI:456216"/>
        <dbReference type="EC" id="2.7.4.24"/>
    </reaction>
    <physiologicalReaction direction="left-to-right" evidence="3">
        <dbReference type="Rhea" id="RHEA:37460"/>
    </physiologicalReaction>
</comment>
<dbReference type="InterPro" id="IPR011761">
    <property type="entry name" value="ATP-grasp"/>
</dbReference>
<evidence type="ECO:0000256" key="4">
    <source>
        <dbReference type="PROSITE-ProRule" id="PRU00409"/>
    </source>
</evidence>
<feature type="domain" description="ATP-grasp" evidence="5">
    <location>
        <begin position="108"/>
        <end position="322"/>
    </location>
</feature>
<accession>A0AAV8UHY8</accession>
<evidence type="ECO:0000313" key="7">
    <source>
        <dbReference type="Proteomes" id="UP001157974"/>
    </source>
</evidence>
<dbReference type="GO" id="GO:0005524">
    <property type="term" value="F:ATP binding"/>
    <property type="evidence" value="ECO:0007669"/>
    <property type="project" value="UniProtKB-UniRule"/>
</dbReference>
<dbReference type="Gene3D" id="3.40.50.11950">
    <property type="match status" value="1"/>
</dbReference>
<gene>
    <name evidence="6" type="ORF">NDN08_004998</name>
</gene>
<organism evidence="6 7">
    <name type="scientific">Rhodosorus marinus</name>
    <dbReference type="NCBI Taxonomy" id="101924"/>
    <lineage>
        <taxon>Eukaryota</taxon>
        <taxon>Rhodophyta</taxon>
        <taxon>Stylonematophyceae</taxon>
        <taxon>Stylonematales</taxon>
        <taxon>Stylonemataceae</taxon>
        <taxon>Rhodosorus</taxon>
    </lineage>
</organism>
<dbReference type="GO" id="GO:0000828">
    <property type="term" value="F:inositol hexakisphosphate kinase activity"/>
    <property type="evidence" value="ECO:0007669"/>
    <property type="project" value="TreeGrafter"/>
</dbReference>
<proteinExistence type="predicted"/>
<evidence type="ECO:0000256" key="2">
    <source>
        <dbReference type="ARBA" id="ARBA00033696"/>
    </source>
</evidence>
<protein>
    <recommendedName>
        <fullName evidence="5">ATP-grasp domain-containing protein</fullName>
    </recommendedName>
</protein>
<dbReference type="InterPro" id="IPR040557">
    <property type="entry name" value="VIP1_N"/>
</dbReference>
<comment type="caution">
    <text evidence="6">The sequence shown here is derived from an EMBL/GenBank/DDBJ whole genome shotgun (WGS) entry which is preliminary data.</text>
</comment>
<dbReference type="Gene3D" id="3.30.470.20">
    <property type="entry name" value="ATP-grasp fold, B domain"/>
    <property type="match status" value="1"/>
</dbReference>
<dbReference type="PANTHER" id="PTHR12750">
    <property type="entry name" value="DIPHOSPHOINOSITOL PENTAKISPHOSPHATE KINASE"/>
    <property type="match status" value="1"/>
</dbReference>
<dbReference type="GO" id="GO:0033857">
    <property type="term" value="F:5-diphosphoinositol pentakisphosphate 1-kinase activity"/>
    <property type="evidence" value="ECO:0007669"/>
    <property type="project" value="TreeGrafter"/>
</dbReference>
<dbReference type="FunFam" id="3.30.470.20:FF:000036">
    <property type="entry name" value="Inositol hexakisphosphate and diphosphoinositol-pentakisphosphate kinase"/>
    <property type="match status" value="1"/>
</dbReference>
<keyword evidence="4" id="KW-0547">Nucleotide-binding</keyword>
<dbReference type="Proteomes" id="UP001157974">
    <property type="component" value="Unassembled WGS sequence"/>
</dbReference>
<reference evidence="6 7" key="1">
    <citation type="journal article" date="2023" name="Nat. Commun.">
        <title>Origin of minicircular mitochondrial genomes in red algae.</title>
        <authorList>
            <person name="Lee Y."/>
            <person name="Cho C.H."/>
            <person name="Lee Y.M."/>
            <person name="Park S.I."/>
            <person name="Yang J.H."/>
            <person name="West J.A."/>
            <person name="Bhattacharya D."/>
            <person name="Yoon H.S."/>
        </authorList>
    </citation>
    <scope>NUCLEOTIDE SEQUENCE [LARGE SCALE GENOMIC DNA]</scope>
    <source>
        <strain evidence="6 7">CCMP1338</strain>
        <tissue evidence="6">Whole cell</tissue>
    </source>
</reference>
<dbReference type="SUPFAM" id="SSF56059">
    <property type="entry name" value="Glutathione synthetase ATP-binding domain-like"/>
    <property type="match status" value="1"/>
</dbReference>
<keyword evidence="7" id="KW-1185">Reference proteome</keyword>
<dbReference type="GO" id="GO:0046872">
    <property type="term" value="F:metal ion binding"/>
    <property type="evidence" value="ECO:0007669"/>
    <property type="project" value="InterPro"/>
</dbReference>
<dbReference type="InterPro" id="IPR013651">
    <property type="entry name" value="ATP-grasp_RimK-type"/>
</dbReference>
<keyword evidence="1" id="KW-0597">Phosphoprotein</keyword>
<evidence type="ECO:0000256" key="1">
    <source>
        <dbReference type="ARBA" id="ARBA00022553"/>
    </source>
</evidence>
<dbReference type="Pfam" id="PF08443">
    <property type="entry name" value="RimK"/>
    <property type="match status" value="1"/>
</dbReference>